<feature type="domain" description="AAA+ ATPase" evidence="7">
    <location>
        <begin position="120"/>
        <end position="256"/>
    </location>
</feature>
<evidence type="ECO:0000259" key="7">
    <source>
        <dbReference type="SMART" id="SM00382"/>
    </source>
</evidence>
<dbReference type="SUPFAM" id="SSF52058">
    <property type="entry name" value="L domain-like"/>
    <property type="match status" value="1"/>
</dbReference>
<protein>
    <recommendedName>
        <fullName evidence="7">AAA+ ATPase domain-containing protein</fullName>
    </recommendedName>
</protein>
<evidence type="ECO:0000256" key="6">
    <source>
        <dbReference type="ARBA" id="ARBA00022840"/>
    </source>
</evidence>
<dbReference type="SUPFAM" id="SSF52047">
    <property type="entry name" value="RNI-like"/>
    <property type="match status" value="1"/>
</dbReference>
<keyword evidence="2" id="KW-0433">Leucine-rich repeat</keyword>
<dbReference type="Gene3D" id="1.10.8.430">
    <property type="entry name" value="Helical domain of apoptotic protease-activating factors"/>
    <property type="match status" value="1"/>
</dbReference>
<dbReference type="GO" id="GO:0043531">
    <property type="term" value="F:ADP binding"/>
    <property type="evidence" value="ECO:0007669"/>
    <property type="project" value="InterPro"/>
</dbReference>
<dbReference type="Proteomes" id="UP000834106">
    <property type="component" value="Chromosome 8"/>
</dbReference>
<dbReference type="Gene3D" id="3.80.10.10">
    <property type="entry name" value="Ribonuclease Inhibitor"/>
    <property type="match status" value="3"/>
</dbReference>
<dbReference type="GO" id="GO:0005524">
    <property type="term" value="F:ATP binding"/>
    <property type="evidence" value="ECO:0007669"/>
    <property type="project" value="UniProtKB-KW"/>
</dbReference>
<keyword evidence="6" id="KW-0067">ATP-binding</keyword>
<proteinExistence type="inferred from homology"/>
<dbReference type="InterPro" id="IPR050905">
    <property type="entry name" value="Plant_NBS-LRR"/>
</dbReference>
<dbReference type="InterPro" id="IPR042197">
    <property type="entry name" value="Apaf_helical"/>
</dbReference>
<accession>A0AAD1Z9Q9</accession>
<evidence type="ECO:0000256" key="4">
    <source>
        <dbReference type="ARBA" id="ARBA00022741"/>
    </source>
</evidence>
<dbReference type="Gene3D" id="1.10.10.10">
    <property type="entry name" value="Winged helix-like DNA-binding domain superfamily/Winged helix DNA-binding domain"/>
    <property type="match status" value="1"/>
</dbReference>
<keyword evidence="9" id="KW-1185">Reference proteome</keyword>
<dbReference type="PANTHER" id="PTHR33463">
    <property type="entry name" value="NB-ARC DOMAIN-CONTAINING PROTEIN-RELATED"/>
    <property type="match status" value="1"/>
</dbReference>
<keyword evidence="3" id="KW-0677">Repeat</keyword>
<dbReference type="Pfam" id="PF23247">
    <property type="entry name" value="LRR_RPS2"/>
    <property type="match status" value="4"/>
</dbReference>
<dbReference type="InterPro" id="IPR002182">
    <property type="entry name" value="NB-ARC"/>
</dbReference>
<dbReference type="FunFam" id="3.40.50.300:FF:001091">
    <property type="entry name" value="Probable disease resistance protein At1g61300"/>
    <property type="match status" value="1"/>
</dbReference>
<dbReference type="InterPro" id="IPR003593">
    <property type="entry name" value="AAA+_ATPase"/>
</dbReference>
<dbReference type="Gene3D" id="3.40.50.300">
    <property type="entry name" value="P-loop containing nucleotide triphosphate hydrolases"/>
    <property type="match status" value="1"/>
</dbReference>
<evidence type="ECO:0000256" key="1">
    <source>
        <dbReference type="ARBA" id="ARBA00008894"/>
    </source>
</evidence>
<keyword evidence="4" id="KW-0547">Nucleotide-binding</keyword>
<dbReference type="Pfam" id="PF00931">
    <property type="entry name" value="NB-ARC"/>
    <property type="match status" value="1"/>
</dbReference>
<evidence type="ECO:0000256" key="3">
    <source>
        <dbReference type="ARBA" id="ARBA00022737"/>
    </source>
</evidence>
<evidence type="ECO:0000313" key="9">
    <source>
        <dbReference type="Proteomes" id="UP000834106"/>
    </source>
</evidence>
<keyword evidence="5" id="KW-0611">Plant defense</keyword>
<dbReference type="SUPFAM" id="SSF52540">
    <property type="entry name" value="P-loop containing nucleoside triphosphate hydrolases"/>
    <property type="match status" value="1"/>
</dbReference>
<gene>
    <name evidence="8" type="ORF">FPE_LOCUS13053</name>
</gene>
<dbReference type="SMART" id="SM00382">
    <property type="entry name" value="AAA"/>
    <property type="match status" value="1"/>
</dbReference>
<organism evidence="8 9">
    <name type="scientific">Fraxinus pennsylvanica</name>
    <dbReference type="NCBI Taxonomy" id="56036"/>
    <lineage>
        <taxon>Eukaryota</taxon>
        <taxon>Viridiplantae</taxon>
        <taxon>Streptophyta</taxon>
        <taxon>Embryophyta</taxon>
        <taxon>Tracheophyta</taxon>
        <taxon>Spermatophyta</taxon>
        <taxon>Magnoliopsida</taxon>
        <taxon>eudicotyledons</taxon>
        <taxon>Gunneridae</taxon>
        <taxon>Pentapetalae</taxon>
        <taxon>asterids</taxon>
        <taxon>lamiids</taxon>
        <taxon>Lamiales</taxon>
        <taxon>Oleaceae</taxon>
        <taxon>Oleeae</taxon>
        <taxon>Fraxinus</taxon>
    </lineage>
</organism>
<reference evidence="8" key="1">
    <citation type="submission" date="2023-05" db="EMBL/GenBank/DDBJ databases">
        <authorList>
            <person name="Huff M."/>
        </authorList>
    </citation>
    <scope>NUCLEOTIDE SEQUENCE</scope>
</reference>
<dbReference type="PRINTS" id="PR00364">
    <property type="entry name" value="DISEASERSIST"/>
</dbReference>
<name>A0AAD1Z9Q9_9LAMI</name>
<dbReference type="EMBL" id="OU503043">
    <property type="protein sequence ID" value="CAI9765623.1"/>
    <property type="molecule type" value="Genomic_DNA"/>
</dbReference>
<comment type="similarity">
    <text evidence="1">Belongs to the disease resistance NB-LRR family.</text>
</comment>
<dbReference type="PANTHER" id="PTHR33463:SF203">
    <property type="entry name" value="AAA+ ATPASE DOMAIN-CONTAINING PROTEIN"/>
    <property type="match status" value="1"/>
</dbReference>
<sequence length="1514" mass="172433">MVDTATRNAEVIKPRVLAWLQKVDDLMEQVEEVLKVAEIPGMESLSLKTSKLKTCYLLGRNATKKTAVIVKLQVEGLFERVGYPTPSVPMPNQTPHRDFQGFETRISTKKEILDALKDKDISIIGICGMPGVGKTTMVNEIATQVKDEKLFDEVAMAVVFQEADIIKVQDQLAEKLDLRIEEKTESGRAQRLYRRLTHENKRVLLILDDVWKEIDLGKIGIPLAHDCKGLTILFTTRNEDVCRDMGTQRKYEVKVLPKEEGWQLFKHAADISDYTTEVEGIAAEIAKECGGLPLALVTVGKALKNKMPHKWRDALQQLQSSSVTNLRGMHDLVYSRIELSYNYLESDEARSLLLLCSLFAEDQSISIERLVRYARGLELFQNTETLSQTRDRVNSIVDDLKLCYLLSSSEGEEEVKVHDVVRDFCLSIASKDKSGYLVKHVDLKQWPKNDNKDSYSAISLTFGELDELPCGFKYGNLELLRVRCNSGEQNICKDFFDYIQELRVLDFSWMNIQLPSSINLLMGLQTLCLDYCDLMCDISIIGSLKKLEILTFYHSCLYVYFPSEMAELRNLRSLDLRFQEGPHLLPPHVLLGMKKLEELYLGNYFKAGDEEHRYIIEEIISLTDLNTFQISTDDTQFLIQILQGLCLENLKRYEITLTKEKRLAAGDYHVRRRLDLLDGIDASLLSQPGISSLMKTTDHLYIVKAAVWKNVVSELDEDGFINLKKLRLSSCDFEYIIDGTYSIPRGTFRHLELLELRGLQNMRKICNANLPGMEPFGMGVPITPLFGSLKVLEILNCDEIRSMFSESVAKSMVNLRSLYIHYCPMLEEVVSKETQENEVTKMLGFPKLEKVTLQFLSKFKSFTSQSNNVAVRQTLFNQVTLPNIEMLDVRQLDCIVKLLGDEEMPITSNWIKLRDLSVMHCGNLVTIAHSDSIKLLQNLERFYVENCQEVEVLFDFVDVKVNEDDAEISILGRLNSLEISTLPKLVQITRMVSKGIRVFQNLTSLQVSACCSLKYLFPHSLVNSLVALEYLRVYNCEVLESIIGRENESSVADMLAFPKLKELKLQELQNFKSFTSESDSGGVLQTLFDKVTLLNLEELNIGKLGCTVKILYEERQIRSLHRLKQLSVERLDDVSVLFDFEDPTVSEDQVESVLCRLNSLKLEGLPKLAHITRMVPKRMRIFQNLASLQVSACDNLRYLFSQSIGNSLVALESLRIHSCEALEGIIKREDGSLAVQLPKLKELKLLQLKSFKSFESEPNSVFNQPTLPNLEEFNIGGLDITIKILYEARHIRSLHKLRKLSVELLADVHILFDFDGLMVTEDRVESLLGRLNSLKMLNLPKLVHITKKVPKGICVFKNLTSLDVGKCGSLRYLFSPSMADSLVALESLEVVDCEAIEEIIGRGEEEEGTSEIEMVEERMMNKIVFPKLYSLQLKNLEKFRMLSSQNCKIVFPSLDKLEIRHCPVMKKFWLRQLSAVKLNYKFISTKPVDEENDDSKGVEDILGSEAVMSIAHTL</sequence>
<dbReference type="InterPro" id="IPR036388">
    <property type="entry name" value="WH-like_DNA-bd_sf"/>
</dbReference>
<evidence type="ECO:0000256" key="5">
    <source>
        <dbReference type="ARBA" id="ARBA00022821"/>
    </source>
</evidence>
<evidence type="ECO:0000313" key="8">
    <source>
        <dbReference type="EMBL" id="CAI9765623.1"/>
    </source>
</evidence>
<evidence type="ECO:0000256" key="2">
    <source>
        <dbReference type="ARBA" id="ARBA00022614"/>
    </source>
</evidence>
<dbReference type="InterPro" id="IPR057135">
    <property type="entry name" value="At4g27190-like_LRR"/>
</dbReference>
<dbReference type="InterPro" id="IPR027417">
    <property type="entry name" value="P-loop_NTPase"/>
</dbReference>
<dbReference type="InterPro" id="IPR032675">
    <property type="entry name" value="LRR_dom_sf"/>
</dbReference>
<dbReference type="GO" id="GO:0006952">
    <property type="term" value="P:defense response"/>
    <property type="evidence" value="ECO:0007669"/>
    <property type="project" value="UniProtKB-KW"/>
</dbReference>